<evidence type="ECO:0000313" key="1">
    <source>
        <dbReference type="EMBL" id="KZX13775.1"/>
    </source>
</evidence>
<proteinExistence type="predicted"/>
<dbReference type="EMBL" id="LWMU01000045">
    <property type="protein sequence ID" value="KZX13775.1"/>
    <property type="molecule type" value="Genomic_DNA"/>
</dbReference>
<gene>
    <name evidence="1" type="ORF">MBORA_03510</name>
</gene>
<sequence>MSNDKLPDEIELKKDFEKFLALREKINSQIEYFNKNANPETIDKIKKIKEEFSGLSEKEKKKKSVKKLMNLVFIIDF</sequence>
<protein>
    <submittedName>
        <fullName evidence="1">Uncharacterized protein</fullName>
    </submittedName>
</protein>
<reference evidence="2" key="1">
    <citation type="journal article" date="2016" name="Genome Announc.">
        <title>Draft Genome Sequences of Methanobrevibacter curvatus DSM11111, Methanobrevibacter cuticularis DSM11139, Methanobrevibacter filiformis DSM11501, and Methanobrevibacter oralis DSM7256.</title>
        <authorList>
            <person name="Poehlein A."/>
            <person name="Seedorf H."/>
        </authorList>
    </citation>
    <scope>NUCLEOTIDE SEQUENCE [LARGE SCALE GENOMIC DNA]</scope>
    <source>
        <strain evidence="2">DSM 7256 / JCM 30027 / ZR</strain>
    </source>
</reference>
<dbReference type="STRING" id="66851.MBORA_03510"/>
<comment type="caution">
    <text evidence="1">The sequence shown here is derived from an EMBL/GenBank/DDBJ whole genome shotgun (WGS) entry which is preliminary data.</text>
</comment>
<accession>A0A162FJ21</accession>
<dbReference type="RefSeq" id="WP_063720148.1">
    <property type="nucleotide sequence ID" value="NZ_LT985085.1"/>
</dbReference>
<keyword evidence="2" id="KW-1185">Reference proteome</keyword>
<organism evidence="1 2">
    <name type="scientific">Methanobrevibacter oralis</name>
    <dbReference type="NCBI Taxonomy" id="66851"/>
    <lineage>
        <taxon>Archaea</taxon>
        <taxon>Methanobacteriati</taxon>
        <taxon>Methanobacteriota</taxon>
        <taxon>Methanomada group</taxon>
        <taxon>Methanobacteria</taxon>
        <taxon>Methanobacteriales</taxon>
        <taxon>Methanobacteriaceae</taxon>
        <taxon>Methanobrevibacter</taxon>
    </lineage>
</organism>
<dbReference type="Proteomes" id="UP000077428">
    <property type="component" value="Unassembled WGS sequence"/>
</dbReference>
<dbReference type="PATRIC" id="fig|66851.6.peg.406"/>
<name>A0A162FJ21_METOA</name>
<dbReference type="AlphaFoldDB" id="A0A162FJ21"/>
<evidence type="ECO:0000313" key="2">
    <source>
        <dbReference type="Proteomes" id="UP000077428"/>
    </source>
</evidence>